<feature type="region of interest" description="Disordered" evidence="1">
    <location>
        <begin position="1"/>
        <end position="59"/>
    </location>
</feature>
<evidence type="ECO:0000313" key="3">
    <source>
        <dbReference type="Proteomes" id="UP000276834"/>
    </source>
</evidence>
<sequence>RRGSGPGAGTRSRGGAGQGPRAAPRCPTPARHAGKPGAAGPSLGIAGRDRQGTGVGKGGSVVLGVHRHAAKLSRLGQGCFCGSPGAGRSRGGTCPEPGLCSLPALQAHVGLGTEITFLLINNEVGTGRNKVASAPLALPREAGSCVSSALRLPAGSHSPSPGITETLLLAPGVAQGRGGKGAVPGMTSGARKGRRVSIATRMLWVFGE</sequence>
<dbReference type="AlphaFoldDB" id="A0A3L8S5X1"/>
<evidence type="ECO:0000313" key="2">
    <source>
        <dbReference type="EMBL" id="RLV97662.1"/>
    </source>
</evidence>
<feature type="compositionally biased region" description="Low complexity" evidence="1">
    <location>
        <begin position="19"/>
        <end position="31"/>
    </location>
</feature>
<proteinExistence type="predicted"/>
<protein>
    <submittedName>
        <fullName evidence="2">Uncharacterized protein</fullName>
    </submittedName>
</protein>
<feature type="compositionally biased region" description="Gly residues" evidence="1">
    <location>
        <begin position="1"/>
        <end position="18"/>
    </location>
</feature>
<organism evidence="2 3">
    <name type="scientific">Chloebia gouldiae</name>
    <name type="common">Gouldian finch</name>
    <name type="synonym">Erythrura gouldiae</name>
    <dbReference type="NCBI Taxonomy" id="44316"/>
    <lineage>
        <taxon>Eukaryota</taxon>
        <taxon>Metazoa</taxon>
        <taxon>Chordata</taxon>
        <taxon>Craniata</taxon>
        <taxon>Vertebrata</taxon>
        <taxon>Euteleostomi</taxon>
        <taxon>Archelosauria</taxon>
        <taxon>Archosauria</taxon>
        <taxon>Dinosauria</taxon>
        <taxon>Saurischia</taxon>
        <taxon>Theropoda</taxon>
        <taxon>Coelurosauria</taxon>
        <taxon>Aves</taxon>
        <taxon>Neognathae</taxon>
        <taxon>Neoaves</taxon>
        <taxon>Telluraves</taxon>
        <taxon>Australaves</taxon>
        <taxon>Passeriformes</taxon>
        <taxon>Passeroidea</taxon>
        <taxon>Passeridae</taxon>
        <taxon>Chloebia</taxon>
    </lineage>
</organism>
<name>A0A3L8S5X1_CHLGU</name>
<keyword evidence="3" id="KW-1185">Reference proteome</keyword>
<accession>A0A3L8S5X1</accession>
<reference evidence="2 3" key="1">
    <citation type="journal article" date="2018" name="Proc. R. Soc. B">
        <title>A non-coding region near Follistatin controls head colour polymorphism in the Gouldian finch.</title>
        <authorList>
            <person name="Toomey M.B."/>
            <person name="Marques C.I."/>
            <person name="Andrade P."/>
            <person name="Araujo P.M."/>
            <person name="Sabatino S."/>
            <person name="Gazda M.A."/>
            <person name="Afonso S."/>
            <person name="Lopes R.J."/>
            <person name="Corbo J.C."/>
            <person name="Carneiro M."/>
        </authorList>
    </citation>
    <scope>NUCLEOTIDE SEQUENCE [LARGE SCALE GENOMIC DNA]</scope>
    <source>
        <strain evidence="2">Red01</strain>
        <tissue evidence="2">Muscle</tissue>
    </source>
</reference>
<feature type="non-terminal residue" evidence="2">
    <location>
        <position position="1"/>
    </location>
</feature>
<evidence type="ECO:0000256" key="1">
    <source>
        <dbReference type="SAM" id="MobiDB-lite"/>
    </source>
</evidence>
<dbReference type="Proteomes" id="UP000276834">
    <property type="component" value="Unassembled WGS sequence"/>
</dbReference>
<dbReference type="EMBL" id="QUSF01000053">
    <property type="protein sequence ID" value="RLV97662.1"/>
    <property type="molecule type" value="Genomic_DNA"/>
</dbReference>
<comment type="caution">
    <text evidence="2">The sequence shown here is derived from an EMBL/GenBank/DDBJ whole genome shotgun (WGS) entry which is preliminary data.</text>
</comment>
<gene>
    <name evidence="2" type="ORF">DV515_00011537</name>
</gene>